<dbReference type="AlphaFoldDB" id="A0A6M1SC48"/>
<evidence type="ECO:0000313" key="2">
    <source>
        <dbReference type="Proteomes" id="UP000477849"/>
    </source>
</evidence>
<name>A0A6M1SC48_9HYPH</name>
<organism evidence="1 2">
    <name type="scientific">Rhizobium daejeonense</name>
    <dbReference type="NCBI Taxonomy" id="240521"/>
    <lineage>
        <taxon>Bacteria</taxon>
        <taxon>Pseudomonadati</taxon>
        <taxon>Pseudomonadota</taxon>
        <taxon>Alphaproteobacteria</taxon>
        <taxon>Hyphomicrobiales</taxon>
        <taxon>Rhizobiaceae</taxon>
        <taxon>Rhizobium/Agrobacterium group</taxon>
        <taxon>Rhizobium</taxon>
    </lineage>
</organism>
<comment type="caution">
    <text evidence="1">The sequence shown here is derived from an EMBL/GenBank/DDBJ whole genome shotgun (WGS) entry which is preliminary data.</text>
</comment>
<dbReference type="GO" id="GO:0016740">
    <property type="term" value="F:transferase activity"/>
    <property type="evidence" value="ECO:0007669"/>
    <property type="project" value="UniProtKB-KW"/>
</dbReference>
<protein>
    <submittedName>
        <fullName evidence="1">Crotonobetainyl-CoA--carnitine CoA-transferase</fullName>
    </submittedName>
</protein>
<gene>
    <name evidence="1" type="ORF">G6N76_24055</name>
</gene>
<sequence length="253" mass="29046">MTNGSSIDINRQQTASESERRKEFLRLFRENPLPEDELLNNLGLFSSRQALTRMLTMNQLYQKILNVHGVVLEFGVRWGQNMAMFEAFRGMYEPYNFNRKIVGFDTFSGFPHVSSEDGEAPSVKVGGYTVTENYEDYLGKLLALHEANSPISHIRKHTLMKGDALVTLPAYLEEHPETMVAFAYFDFDLYEPTKKCLELIKDRVTRGTVLAFDELCHPQFPGETLAVKEVLGLSSYRIQRFREDPLVSYLVVE</sequence>
<dbReference type="InterPro" id="IPR029063">
    <property type="entry name" value="SAM-dependent_MTases_sf"/>
</dbReference>
<dbReference type="RefSeq" id="WP_163903429.1">
    <property type="nucleotide sequence ID" value="NZ_CP048427.1"/>
</dbReference>
<dbReference type="InterPro" id="IPR008884">
    <property type="entry name" value="TylF_MeTrfase"/>
</dbReference>
<dbReference type="PANTHER" id="PTHR40036:SF1">
    <property type="entry name" value="MACROCIN O-METHYLTRANSFERASE"/>
    <property type="match status" value="1"/>
</dbReference>
<reference evidence="1 2" key="1">
    <citation type="submission" date="2020-02" db="EMBL/GenBank/DDBJ databases">
        <title>Genome sequence of the type strain CCBAU10050 of Rhizobium daejeonense.</title>
        <authorList>
            <person name="Gao J."/>
            <person name="Sun J."/>
        </authorList>
    </citation>
    <scope>NUCLEOTIDE SEQUENCE [LARGE SCALE GENOMIC DNA]</scope>
    <source>
        <strain evidence="1 2">CCBAU10050</strain>
    </source>
</reference>
<proteinExistence type="predicted"/>
<keyword evidence="1" id="KW-0808">Transferase</keyword>
<dbReference type="Gene3D" id="3.40.50.150">
    <property type="entry name" value="Vaccinia Virus protein VP39"/>
    <property type="match status" value="1"/>
</dbReference>
<evidence type="ECO:0000313" key="1">
    <source>
        <dbReference type="EMBL" id="NGO66740.1"/>
    </source>
</evidence>
<dbReference type="EMBL" id="JAAKZH010000016">
    <property type="protein sequence ID" value="NGO66740.1"/>
    <property type="molecule type" value="Genomic_DNA"/>
</dbReference>
<accession>A0A6M1SC48</accession>
<dbReference type="PANTHER" id="PTHR40036">
    <property type="entry name" value="MACROCIN O-METHYLTRANSFERASE"/>
    <property type="match status" value="1"/>
</dbReference>
<keyword evidence="2" id="KW-1185">Reference proteome</keyword>
<dbReference type="Proteomes" id="UP000477849">
    <property type="component" value="Unassembled WGS sequence"/>
</dbReference>